<comment type="caution">
    <text evidence="3">The sequence shown here is derived from an EMBL/GenBank/DDBJ whole genome shotgun (WGS) entry which is preliminary data.</text>
</comment>
<dbReference type="Pfam" id="PF05662">
    <property type="entry name" value="YadA_stalk"/>
    <property type="match status" value="1"/>
</dbReference>
<evidence type="ECO:0000313" key="3">
    <source>
        <dbReference type="EMBL" id="OLF54799.1"/>
    </source>
</evidence>
<dbReference type="GO" id="GO:0019867">
    <property type="term" value="C:outer membrane"/>
    <property type="evidence" value="ECO:0007669"/>
    <property type="project" value="InterPro"/>
</dbReference>
<organism evidence="3 4">
    <name type="scientific">Pseudomonas chlororaphis</name>
    <dbReference type="NCBI Taxonomy" id="587753"/>
    <lineage>
        <taxon>Bacteria</taxon>
        <taxon>Pseudomonadati</taxon>
        <taxon>Pseudomonadota</taxon>
        <taxon>Gammaproteobacteria</taxon>
        <taxon>Pseudomonadales</taxon>
        <taxon>Pseudomonadaceae</taxon>
        <taxon>Pseudomonas</taxon>
    </lineage>
</organism>
<name>A0A1Q8ESN0_9PSED</name>
<dbReference type="EMBL" id="MSCT01000008">
    <property type="protein sequence ID" value="OLF54799.1"/>
    <property type="molecule type" value="Genomic_DNA"/>
</dbReference>
<evidence type="ECO:0000259" key="2">
    <source>
        <dbReference type="Pfam" id="PF05662"/>
    </source>
</evidence>
<protein>
    <submittedName>
        <fullName evidence="3">Uncharacterized protein</fullName>
    </submittedName>
</protein>
<reference evidence="3 4" key="1">
    <citation type="submission" date="2016-12" db="EMBL/GenBank/DDBJ databases">
        <authorList>
            <person name="Song W.-J."/>
            <person name="Kurnit D.M."/>
        </authorList>
    </citation>
    <scope>NUCLEOTIDE SEQUENCE [LARGE SCALE GENOMIC DNA]</scope>
    <source>
        <strain evidence="3 4">PCL1601</strain>
    </source>
</reference>
<feature type="non-terminal residue" evidence="3">
    <location>
        <position position="1"/>
    </location>
</feature>
<proteinExistence type="predicted"/>
<dbReference type="InterPro" id="IPR011049">
    <property type="entry name" value="Serralysin-like_metalloprot_C"/>
</dbReference>
<dbReference type="InterPro" id="IPR008640">
    <property type="entry name" value="Adhesin_Head_dom"/>
</dbReference>
<dbReference type="AlphaFoldDB" id="A0A1Q8ESN0"/>
<dbReference type="Gene3D" id="2.150.10.10">
    <property type="entry name" value="Serralysin-like metalloprotease, C-terminal"/>
    <property type="match status" value="2"/>
</dbReference>
<feature type="domain" description="Trimeric autotransporter adhesin YadA-like head" evidence="1">
    <location>
        <begin position="150"/>
        <end position="176"/>
    </location>
</feature>
<gene>
    <name evidence="3" type="ORF">BTN82_07265</name>
</gene>
<evidence type="ECO:0000259" key="1">
    <source>
        <dbReference type="Pfam" id="PF05658"/>
    </source>
</evidence>
<feature type="domain" description="Trimeric autotransporter adhesin YadA-like stalk" evidence="2">
    <location>
        <begin position="98"/>
        <end position="135"/>
    </location>
</feature>
<sequence>GTQTNTLGTTTASTMGGGATYSPTTGLTGFSQPINSVSATGAVGATTAQTSVAGALSALNTDVVNTANIAVKYDAAGSNTITLGAIGGVGGPAGGVTITNLAPGTLSASSTDAVNGSQLFTTNETVNNIVNNGAGIKYFHADSTLADSVASGTDSVAVGPEASSTATNSVAIGNGAGRQCGGLDCPG</sequence>
<evidence type="ECO:0000313" key="4">
    <source>
        <dbReference type="Proteomes" id="UP000185578"/>
    </source>
</evidence>
<dbReference type="SUPFAM" id="SSF101967">
    <property type="entry name" value="Adhesin YadA, collagen-binding domain"/>
    <property type="match status" value="1"/>
</dbReference>
<dbReference type="Pfam" id="PF05658">
    <property type="entry name" value="YadA_head"/>
    <property type="match status" value="1"/>
</dbReference>
<accession>A0A1Q8ESN0</accession>
<dbReference type="Proteomes" id="UP000185578">
    <property type="component" value="Unassembled WGS sequence"/>
</dbReference>
<dbReference type="InterPro" id="IPR008635">
    <property type="entry name" value="Coiled_stalk_dom"/>
</dbReference>